<dbReference type="Proteomes" id="UP000320653">
    <property type="component" value="Unassembled WGS sequence"/>
</dbReference>
<keyword evidence="1" id="KW-0812">Transmembrane</keyword>
<evidence type="ECO:0000256" key="1">
    <source>
        <dbReference type="SAM" id="Phobius"/>
    </source>
</evidence>
<dbReference type="Pfam" id="PF19602">
    <property type="entry name" value="DUF6107"/>
    <property type="match status" value="1"/>
</dbReference>
<dbReference type="AlphaFoldDB" id="A0A561R306"/>
<comment type="caution">
    <text evidence="2">The sequence shown here is derived from an EMBL/GenBank/DDBJ whole genome shotgun (WGS) entry which is preliminary data.</text>
</comment>
<organism evidence="2 3">
    <name type="scientific">Neorhizobium alkalisoli</name>
    <dbReference type="NCBI Taxonomy" id="528178"/>
    <lineage>
        <taxon>Bacteria</taxon>
        <taxon>Pseudomonadati</taxon>
        <taxon>Pseudomonadota</taxon>
        <taxon>Alphaproteobacteria</taxon>
        <taxon>Hyphomicrobiales</taxon>
        <taxon>Rhizobiaceae</taxon>
        <taxon>Rhizobium/Agrobacterium group</taxon>
        <taxon>Neorhizobium</taxon>
    </lineage>
</organism>
<feature type="transmembrane region" description="Helical" evidence="1">
    <location>
        <begin position="79"/>
        <end position="101"/>
    </location>
</feature>
<keyword evidence="1" id="KW-0472">Membrane</keyword>
<name>A0A561R306_9HYPH</name>
<gene>
    <name evidence="2" type="ORF">FHW37_102648</name>
</gene>
<feature type="transmembrane region" description="Helical" evidence="1">
    <location>
        <begin position="45"/>
        <end position="64"/>
    </location>
</feature>
<proteinExistence type="predicted"/>
<evidence type="ECO:0000313" key="2">
    <source>
        <dbReference type="EMBL" id="TWF57008.1"/>
    </source>
</evidence>
<dbReference type="InterPro" id="IPR046089">
    <property type="entry name" value="DUF6107"/>
</dbReference>
<keyword evidence="1" id="KW-1133">Transmembrane helix</keyword>
<dbReference type="EMBL" id="VIWP01000002">
    <property type="protein sequence ID" value="TWF57008.1"/>
    <property type="molecule type" value="Genomic_DNA"/>
</dbReference>
<feature type="transmembrane region" description="Helical" evidence="1">
    <location>
        <begin position="12"/>
        <end position="33"/>
    </location>
</feature>
<protein>
    <submittedName>
        <fullName evidence="2">Uncharacterized protein</fullName>
    </submittedName>
</protein>
<evidence type="ECO:0000313" key="3">
    <source>
        <dbReference type="Proteomes" id="UP000320653"/>
    </source>
</evidence>
<reference evidence="2 3" key="1">
    <citation type="submission" date="2019-06" db="EMBL/GenBank/DDBJ databases">
        <title>Sorghum-associated microbial communities from plants grown in Nebraska, USA.</title>
        <authorList>
            <person name="Schachtman D."/>
        </authorList>
    </citation>
    <scope>NUCLEOTIDE SEQUENCE [LARGE SCALE GENOMIC DNA]</scope>
    <source>
        <strain evidence="2 3">1225</strain>
    </source>
</reference>
<accession>A0A561R306</accession>
<dbReference type="OrthoDB" id="7906947at2"/>
<dbReference type="RefSeq" id="WP_145635162.1">
    <property type="nucleotide sequence ID" value="NZ_VIWP01000002.1"/>
</dbReference>
<sequence length="109" mass="11122">MADLGNDPGTITGVWLAKVFGATAGAGVSLIYLLPKSRREAASRFATGLSCGLIFGGPTGLWLTERLGLGGQLSGAETILAGSAAASLSAWWVLGVLSRVAGRYGRISR</sequence>
<keyword evidence="3" id="KW-1185">Reference proteome</keyword>